<sequence length="56" mass="6026">MIQPDNEESTPVAQTKPRPRPSLAEQGWWQELARGATAAAGAAIVTGLVQWAQNLL</sequence>
<feature type="region of interest" description="Disordered" evidence="1">
    <location>
        <begin position="1"/>
        <end position="23"/>
    </location>
</feature>
<gene>
    <name evidence="2" type="ORF">TPA0910_87400</name>
</gene>
<comment type="caution">
    <text evidence="2">The sequence shown here is derived from an EMBL/GenBank/DDBJ whole genome shotgun (WGS) entry which is preliminary data.</text>
</comment>
<name>A0ABQ3UFD9_STRHY</name>
<dbReference type="Proteomes" id="UP001054854">
    <property type="component" value="Unassembled WGS sequence"/>
</dbReference>
<dbReference type="EMBL" id="BNEK01000007">
    <property type="protein sequence ID" value="GHJ34307.1"/>
    <property type="molecule type" value="Genomic_DNA"/>
</dbReference>
<keyword evidence="3" id="KW-1185">Reference proteome</keyword>
<evidence type="ECO:0000313" key="2">
    <source>
        <dbReference type="EMBL" id="GHJ34307.1"/>
    </source>
</evidence>
<dbReference type="RefSeq" id="WP_236260124.1">
    <property type="nucleotide sequence ID" value="NZ_BNEK01000007.1"/>
</dbReference>
<evidence type="ECO:0000256" key="1">
    <source>
        <dbReference type="SAM" id="MobiDB-lite"/>
    </source>
</evidence>
<protein>
    <submittedName>
        <fullName evidence="2">Uncharacterized protein</fullName>
    </submittedName>
</protein>
<evidence type="ECO:0000313" key="3">
    <source>
        <dbReference type="Proteomes" id="UP001054854"/>
    </source>
</evidence>
<accession>A0ABQ3UFD9</accession>
<organism evidence="2 3">
    <name type="scientific">Streptomyces hygroscopicus</name>
    <dbReference type="NCBI Taxonomy" id="1912"/>
    <lineage>
        <taxon>Bacteria</taxon>
        <taxon>Bacillati</taxon>
        <taxon>Actinomycetota</taxon>
        <taxon>Actinomycetes</taxon>
        <taxon>Kitasatosporales</taxon>
        <taxon>Streptomycetaceae</taxon>
        <taxon>Streptomyces</taxon>
        <taxon>Streptomyces violaceusniger group</taxon>
    </lineage>
</organism>
<proteinExistence type="predicted"/>
<reference evidence="2" key="1">
    <citation type="submission" date="2024-05" db="EMBL/GenBank/DDBJ databases">
        <title>Whole genome shotgun sequence of Streptomyces hygroscopicus NBRC 113678.</title>
        <authorList>
            <person name="Komaki H."/>
            <person name="Tamura T."/>
        </authorList>
    </citation>
    <scope>NUCLEOTIDE SEQUENCE</scope>
    <source>
        <strain evidence="2">N11-34</strain>
    </source>
</reference>